<protein>
    <submittedName>
        <fullName evidence="2">Uncharacterized protein LOC112456002</fullName>
    </submittedName>
</protein>
<accession>A0A6J1PVW8</accession>
<keyword evidence="1" id="KW-1185">Reference proteome</keyword>
<name>A0A6J1PVW8_9HYME</name>
<evidence type="ECO:0000313" key="2">
    <source>
        <dbReference type="RefSeq" id="XP_024874034.1"/>
    </source>
</evidence>
<dbReference type="GeneID" id="112456002"/>
<gene>
    <name evidence="2" type="primary">LOC112456002</name>
</gene>
<dbReference type="Proteomes" id="UP000504618">
    <property type="component" value="Unplaced"/>
</dbReference>
<sequence>MEAAQKVIAIRAARCYRIVSHVGATIIAGIPPVHLIAASYAEMYGRTKAIKDRLGEVPARAKGELRLQISRSLTQKWKDYLLDPRLQGERMREAVQPVLEEWLERRKRGTTFHTLQVISGHGCFGDYLLWIRKERTTRCHHCPEEEDTAQHTLECCPT</sequence>
<feature type="non-terminal residue" evidence="2">
    <location>
        <position position="158"/>
    </location>
</feature>
<proteinExistence type="predicted"/>
<organism evidence="1 2">
    <name type="scientific">Temnothorax curvispinosus</name>
    <dbReference type="NCBI Taxonomy" id="300111"/>
    <lineage>
        <taxon>Eukaryota</taxon>
        <taxon>Metazoa</taxon>
        <taxon>Ecdysozoa</taxon>
        <taxon>Arthropoda</taxon>
        <taxon>Hexapoda</taxon>
        <taxon>Insecta</taxon>
        <taxon>Pterygota</taxon>
        <taxon>Neoptera</taxon>
        <taxon>Endopterygota</taxon>
        <taxon>Hymenoptera</taxon>
        <taxon>Apocrita</taxon>
        <taxon>Aculeata</taxon>
        <taxon>Formicoidea</taxon>
        <taxon>Formicidae</taxon>
        <taxon>Myrmicinae</taxon>
        <taxon>Temnothorax</taxon>
    </lineage>
</organism>
<evidence type="ECO:0000313" key="1">
    <source>
        <dbReference type="Proteomes" id="UP000504618"/>
    </source>
</evidence>
<dbReference type="AlphaFoldDB" id="A0A6J1PVW8"/>
<dbReference type="RefSeq" id="XP_024874034.1">
    <property type="nucleotide sequence ID" value="XM_025018266.1"/>
</dbReference>
<dbReference type="OrthoDB" id="7554583at2759"/>
<reference evidence="2" key="1">
    <citation type="submission" date="2025-08" db="UniProtKB">
        <authorList>
            <consortium name="RefSeq"/>
        </authorList>
    </citation>
    <scope>IDENTIFICATION</scope>
    <source>
        <tissue evidence="2">Whole body</tissue>
    </source>
</reference>